<accession>A0A0R3DXP1</accession>
<evidence type="ECO:0000313" key="4">
    <source>
        <dbReference type="EMBL" id="KRQ14659.1"/>
    </source>
</evidence>
<dbReference type="CDD" id="cd07302">
    <property type="entry name" value="CHD"/>
    <property type="match status" value="1"/>
</dbReference>
<dbReference type="GO" id="GO:0005737">
    <property type="term" value="C:cytoplasm"/>
    <property type="evidence" value="ECO:0007669"/>
    <property type="project" value="TreeGrafter"/>
</dbReference>
<dbReference type="Gene3D" id="3.40.50.300">
    <property type="entry name" value="P-loop containing nucleotide triphosphate hydrolases"/>
    <property type="match status" value="1"/>
</dbReference>
<dbReference type="PANTHER" id="PTHR16305">
    <property type="entry name" value="TESTICULAR SOLUBLE ADENYLYL CYCLASE"/>
    <property type="match status" value="1"/>
</dbReference>
<dbReference type="Gene3D" id="3.30.70.1230">
    <property type="entry name" value="Nucleotide cyclase"/>
    <property type="match status" value="1"/>
</dbReference>
<dbReference type="Proteomes" id="UP000051936">
    <property type="component" value="Unassembled WGS sequence"/>
</dbReference>
<dbReference type="InterPro" id="IPR011990">
    <property type="entry name" value="TPR-like_helical_dom_sf"/>
</dbReference>
<dbReference type="OrthoDB" id="9785312at2"/>
<dbReference type="InterPro" id="IPR041664">
    <property type="entry name" value="AAA_16"/>
</dbReference>
<proteinExistence type="predicted"/>
<dbReference type="AlphaFoldDB" id="A0A0R3DXP1"/>
<evidence type="ECO:0000259" key="3">
    <source>
        <dbReference type="PROSITE" id="PS50125"/>
    </source>
</evidence>
<dbReference type="InterPro" id="IPR029787">
    <property type="entry name" value="Nucleotide_cyclase"/>
</dbReference>
<dbReference type="SUPFAM" id="SSF48452">
    <property type="entry name" value="TPR-like"/>
    <property type="match status" value="1"/>
</dbReference>
<dbReference type="PANTHER" id="PTHR16305:SF28">
    <property type="entry name" value="GUANYLATE CYCLASE DOMAIN-CONTAINING PROTEIN"/>
    <property type="match status" value="1"/>
</dbReference>
<dbReference type="InterPro" id="IPR001054">
    <property type="entry name" value="A/G_cyclase"/>
</dbReference>
<keyword evidence="1" id="KW-0547">Nucleotide-binding</keyword>
<dbReference type="CDD" id="cd09487">
    <property type="entry name" value="SAM_superfamily"/>
    <property type="match status" value="1"/>
</dbReference>
<dbReference type="GO" id="GO:0009190">
    <property type="term" value="P:cyclic nucleotide biosynthetic process"/>
    <property type="evidence" value="ECO:0007669"/>
    <property type="project" value="InterPro"/>
</dbReference>
<dbReference type="GO" id="GO:0004016">
    <property type="term" value="F:adenylate cyclase activity"/>
    <property type="evidence" value="ECO:0007669"/>
    <property type="project" value="UniProtKB-ARBA"/>
</dbReference>
<organism evidence="4 5">
    <name type="scientific">Bradyrhizobium manausense</name>
    <dbReference type="NCBI Taxonomy" id="989370"/>
    <lineage>
        <taxon>Bacteria</taxon>
        <taxon>Pseudomonadati</taxon>
        <taxon>Pseudomonadota</taxon>
        <taxon>Alphaproteobacteria</taxon>
        <taxon>Hyphomicrobiales</taxon>
        <taxon>Nitrobacteraceae</taxon>
        <taxon>Bradyrhizobium</taxon>
    </lineage>
</organism>
<dbReference type="EMBL" id="LJYG01000047">
    <property type="protein sequence ID" value="KRQ14659.1"/>
    <property type="molecule type" value="Genomic_DNA"/>
</dbReference>
<comment type="caution">
    <text evidence="4">The sequence shown here is derived from an EMBL/GenBank/DDBJ whole genome shotgun (WGS) entry which is preliminary data.</text>
</comment>
<dbReference type="PROSITE" id="PS50125">
    <property type="entry name" value="GUANYLATE_CYCLASE_2"/>
    <property type="match status" value="1"/>
</dbReference>
<feature type="domain" description="Guanylate cyclase" evidence="3">
    <location>
        <begin position="82"/>
        <end position="209"/>
    </location>
</feature>
<reference evidence="4 5" key="1">
    <citation type="submission" date="2015-09" db="EMBL/GenBank/DDBJ databases">
        <title>Draft Genome Sequence of Bradyrhizobium manausense Strain BR 3351T, a Novel Symbiotic Nitrogen-Fixing Alphaproteobacterium Isolated from Brazilian Amazon Rain Forest.</title>
        <authorList>
            <person name="De Araujo J.L."/>
            <person name="Zilli J.E."/>
        </authorList>
    </citation>
    <scope>NUCLEOTIDE SEQUENCE [LARGE SCALE GENOMIC DNA]</scope>
    <source>
        <strain evidence="4 5">BR3351</strain>
    </source>
</reference>
<dbReference type="Pfam" id="PF07647">
    <property type="entry name" value="SAM_2"/>
    <property type="match status" value="1"/>
</dbReference>
<evidence type="ECO:0000256" key="1">
    <source>
        <dbReference type="ARBA" id="ARBA00022741"/>
    </source>
</evidence>
<dbReference type="STRING" id="989370.AOQ71_12275"/>
<dbReference type="Pfam" id="PF13191">
    <property type="entry name" value="AAA_16"/>
    <property type="match status" value="1"/>
</dbReference>
<dbReference type="RefSeq" id="WP_057746477.1">
    <property type="nucleotide sequence ID" value="NZ_LJYG01000047.1"/>
</dbReference>
<dbReference type="GO" id="GO:0035556">
    <property type="term" value="P:intracellular signal transduction"/>
    <property type="evidence" value="ECO:0007669"/>
    <property type="project" value="InterPro"/>
</dbReference>
<dbReference type="Gene3D" id="1.10.150.50">
    <property type="entry name" value="Transcription Factor, Ets-1"/>
    <property type="match status" value="1"/>
</dbReference>
<evidence type="ECO:0000313" key="5">
    <source>
        <dbReference type="Proteomes" id="UP000051936"/>
    </source>
</evidence>
<dbReference type="InterPro" id="IPR001660">
    <property type="entry name" value="SAM"/>
</dbReference>
<evidence type="ECO:0000256" key="2">
    <source>
        <dbReference type="ARBA" id="ARBA00022840"/>
    </source>
</evidence>
<dbReference type="InterPro" id="IPR027417">
    <property type="entry name" value="P-loop_NTPase"/>
</dbReference>
<protein>
    <recommendedName>
        <fullName evidence="3">Guanylate cyclase domain-containing protein</fullName>
    </recommendedName>
</protein>
<dbReference type="SUPFAM" id="SSF52540">
    <property type="entry name" value="P-loop containing nucleoside triphosphate hydrolases"/>
    <property type="match status" value="1"/>
</dbReference>
<dbReference type="Pfam" id="PF00211">
    <property type="entry name" value="Guanylate_cyc"/>
    <property type="match status" value="1"/>
</dbReference>
<dbReference type="SUPFAM" id="SSF55073">
    <property type="entry name" value="Nucleotide cyclase"/>
    <property type="match status" value="1"/>
</dbReference>
<gene>
    <name evidence="4" type="ORF">AOQ71_12275</name>
</gene>
<dbReference type="SUPFAM" id="SSF47769">
    <property type="entry name" value="SAM/Pointed domain"/>
    <property type="match status" value="1"/>
</dbReference>
<dbReference type="InterPro" id="IPR013761">
    <property type="entry name" value="SAM/pointed_sf"/>
</dbReference>
<keyword evidence="2" id="KW-0067">ATP-binding</keyword>
<name>A0A0R3DXP1_9BRAD</name>
<dbReference type="Gene3D" id="1.25.40.10">
    <property type="entry name" value="Tetratricopeptide repeat domain"/>
    <property type="match status" value="1"/>
</dbReference>
<dbReference type="GO" id="GO:0005524">
    <property type="term" value="F:ATP binding"/>
    <property type="evidence" value="ECO:0007669"/>
    <property type="project" value="UniProtKB-KW"/>
</dbReference>
<keyword evidence="5" id="KW-1185">Reference proteome</keyword>
<dbReference type="SMART" id="SM00044">
    <property type="entry name" value="CYCc"/>
    <property type="match status" value="1"/>
</dbReference>
<sequence length="1117" mass="122984">MDLGTLLRNNGLERFEAAFRDNAIDESVLPHLTQDHLRELGLPLGARIKLLAAIAGLAKEPLGQPPSPAAVAETSAERRQVTVLFSDLVGSTVLSTRMDPEDLRKLISAYQKCVTEVVQRYGGFVAKYMGDGVLVYFGYPEAHEDDAERAVQSGLELVSEVTKLKTGTPLQTRVGIATGLVVVGDLVGSGQAQERGIVGETPNLAARLQGLAEPDMVVIADATRQLLGNLFELRDLGLNELKGIAGAVQVWAAVRPTSVEGRFEAFHRSDLTSLVGRDEESQLLLRRWSRAKNGEGQAVLVCGEPGIGKSRLTAALLEEVSKEQHARLRCFCSPQRTNSALSPVIGHFERAAGLKHDDTIKTKLDRLDALLLQSATSPMDSALLAEMLSLSNDGRYPALTFDPQQRRQKTLEALLKQIEALSRSAPVLMIFEDAHWTDPTSLELFGRIVDRIEALRVLLVITFRPEFQPPWISLPHVTAVTINRLGRRDIDAVIDRIVGNKFLSPDIREDLIDRTDGIPLFIEEMTKAILEAESEEDARRTTAAIPSPKLEIPATLHASLMARLDRLGSAKELAQIGAAIGREFSHALIEAVARKPPADLDSALHRLISAGLLFRQGVPPHAHYLFKHALVQDAAYSTLLREHRRALHKKIVEALEGRFADIVERQPELLARHCSDAGLIEKAAGLWAKAGQRSLERAALPEAAEQLNRALTLIASLPSTPALRREEIKLQVALITPLMHFRGYGAPETKAAALRARTLIEQAQTRGEAPEDPFLLFSVLYSFWVANFNGFHASTVTELAAQFLERAEEQKEATLQMLGQRLVGVSQATIGNLPEALTQFDRAIASYNPAEHRQLSARFGQDIRVAALCYRSWIRWMLGYPRAALADAKSAVAEAREVGQGVPLMYSLYFTSYAFIHCGDYQAADAHLDELIPMATEKNAAQWRGGGMMHRGAIRALTGQASDAIAMIPSGIAAWRSSGSVVFVPWYVAHMAKSMAELGRFDDAGRYMAEALATIEGTGERWCESDVRRIAGEIALLAPERDIRNAEAHFERALSVAREQQAKSWELRAAMSLARLWRDRGERARARGLLGEAYDWFREGFETLDLKLAKMLLDELG</sequence>